<feature type="compositionally biased region" description="Polar residues" evidence="1">
    <location>
        <begin position="43"/>
        <end position="52"/>
    </location>
</feature>
<feature type="region of interest" description="Disordered" evidence="1">
    <location>
        <begin position="1"/>
        <end position="62"/>
    </location>
</feature>
<dbReference type="AlphaFoldDB" id="A0A139HWD9"/>
<sequence length="217" mass="24135">MFGKSKENPGKSNSELPSSSSTNMSPSRPLPAPMRKLRKLLGKSSQHQQPGPTISHPFDVSTSGVRPHILISENFNTPQDPNVTPAERQHDRIAKLISLMKAENADMHDSFPDDLEMRIQLLEERGVDPLKDLVNFHSKRGRYANGCSVWGGWLVDPSDQDQGSDCSSLTWSNTSSESFSWFSGVRSPDSPQVSPKTEVPKHALYYHEAHQLSAIEE</sequence>
<evidence type="ECO:0000256" key="1">
    <source>
        <dbReference type="SAM" id="MobiDB-lite"/>
    </source>
</evidence>
<feature type="region of interest" description="Disordered" evidence="1">
    <location>
        <begin position="164"/>
        <end position="198"/>
    </location>
</feature>
<dbReference type="EMBL" id="LFZN01000005">
    <property type="protein sequence ID" value="KXT06709.1"/>
    <property type="molecule type" value="Genomic_DNA"/>
</dbReference>
<dbReference type="Proteomes" id="UP000070133">
    <property type="component" value="Unassembled WGS sequence"/>
</dbReference>
<organism evidence="2 3">
    <name type="scientific">Pseudocercospora eumusae</name>
    <dbReference type="NCBI Taxonomy" id="321146"/>
    <lineage>
        <taxon>Eukaryota</taxon>
        <taxon>Fungi</taxon>
        <taxon>Dikarya</taxon>
        <taxon>Ascomycota</taxon>
        <taxon>Pezizomycotina</taxon>
        <taxon>Dothideomycetes</taxon>
        <taxon>Dothideomycetidae</taxon>
        <taxon>Mycosphaerellales</taxon>
        <taxon>Mycosphaerellaceae</taxon>
        <taxon>Pseudocercospora</taxon>
    </lineage>
</organism>
<evidence type="ECO:0000313" key="2">
    <source>
        <dbReference type="EMBL" id="KXT06709.1"/>
    </source>
</evidence>
<feature type="compositionally biased region" description="Low complexity" evidence="1">
    <location>
        <begin position="164"/>
        <end position="187"/>
    </location>
</feature>
<gene>
    <name evidence="2" type="ORF">AC578_8518</name>
</gene>
<protein>
    <submittedName>
        <fullName evidence="2">Uncharacterized protein</fullName>
    </submittedName>
</protein>
<accession>A0A139HWD9</accession>
<feature type="compositionally biased region" description="Low complexity" evidence="1">
    <location>
        <begin position="12"/>
        <end position="27"/>
    </location>
</feature>
<proteinExistence type="predicted"/>
<evidence type="ECO:0000313" key="3">
    <source>
        <dbReference type="Proteomes" id="UP000070133"/>
    </source>
</evidence>
<dbReference type="OrthoDB" id="166134at2759"/>
<comment type="caution">
    <text evidence="2">The sequence shown here is derived from an EMBL/GenBank/DDBJ whole genome shotgun (WGS) entry which is preliminary data.</text>
</comment>
<name>A0A139HWD9_9PEZI</name>
<reference evidence="2 3" key="1">
    <citation type="submission" date="2015-07" db="EMBL/GenBank/DDBJ databases">
        <title>Comparative genomics of the Sigatoka disease complex on banana suggests a link between parallel evolutionary changes in Pseudocercospora fijiensis and Pseudocercospora eumusae and increased virulence on the banana host.</title>
        <authorList>
            <person name="Chang T.-C."/>
            <person name="Salvucci A."/>
            <person name="Crous P.W."/>
            <person name="Stergiopoulos I."/>
        </authorList>
    </citation>
    <scope>NUCLEOTIDE SEQUENCE [LARGE SCALE GENOMIC DNA]</scope>
    <source>
        <strain evidence="2 3">CBS 114824</strain>
    </source>
</reference>
<keyword evidence="3" id="KW-1185">Reference proteome</keyword>